<comment type="subcellular location">
    <subcellularLocation>
        <location evidence="1">Cell membrane</location>
        <topology evidence="1">Multi-pass membrane protein</topology>
    </subcellularLocation>
</comment>
<keyword evidence="4 7" id="KW-0812">Transmembrane</keyword>
<keyword evidence="8" id="KW-0830">Ubiquinone</keyword>
<evidence type="ECO:0000256" key="6">
    <source>
        <dbReference type="ARBA" id="ARBA00023136"/>
    </source>
</evidence>
<reference evidence="8 9" key="1">
    <citation type="journal article" date="2011" name="J. Bacteriol.">
        <title>Genome sequence of the mercury-methylating and pleomorphic Desulfovibrio africanus Strain Walvis Bay.</title>
        <authorList>
            <person name="Brown S.D."/>
            <person name="Wall J.D."/>
            <person name="Kucken A.M."/>
            <person name="Gilmour C.C."/>
            <person name="Podar M."/>
            <person name="Brandt C.C."/>
            <person name="Teshima H."/>
            <person name="Detter J.C."/>
            <person name="Han C.S."/>
            <person name="Land M.L."/>
            <person name="Lucas S."/>
            <person name="Han J."/>
            <person name="Pennacchio L."/>
            <person name="Nolan M."/>
            <person name="Pitluck S."/>
            <person name="Woyke T."/>
            <person name="Goodwin L."/>
            <person name="Palumbo A.V."/>
            <person name="Elias D.A."/>
        </authorList>
    </citation>
    <scope>NUCLEOTIDE SEQUENCE [LARGE SCALE GENOMIC DNA]</scope>
    <source>
        <strain evidence="8 9">Walvis Bay</strain>
    </source>
</reference>
<dbReference type="RefSeq" id="WP_014261521.1">
    <property type="nucleotide sequence ID" value="NC_016629.1"/>
</dbReference>
<evidence type="ECO:0000313" key="9">
    <source>
        <dbReference type="Proteomes" id="UP000007844"/>
    </source>
</evidence>
<dbReference type="InterPro" id="IPR039428">
    <property type="entry name" value="NUOK/Mnh_C1-like"/>
</dbReference>
<keyword evidence="3" id="KW-1003">Cell membrane</keyword>
<name>F3YYT3_DESAF</name>
<dbReference type="InterPro" id="IPR050601">
    <property type="entry name" value="CPA3_antiporter_subunitC"/>
</dbReference>
<keyword evidence="9" id="KW-1185">Reference proteome</keyword>
<evidence type="ECO:0000256" key="7">
    <source>
        <dbReference type="SAM" id="Phobius"/>
    </source>
</evidence>
<evidence type="ECO:0000256" key="1">
    <source>
        <dbReference type="ARBA" id="ARBA00004651"/>
    </source>
</evidence>
<dbReference type="NCBIfam" id="NF005624">
    <property type="entry name" value="PRK07375.2-3"/>
    <property type="match status" value="1"/>
</dbReference>
<keyword evidence="5 7" id="KW-1133">Transmembrane helix</keyword>
<dbReference type="eggNOG" id="COG1006">
    <property type="taxonomic scope" value="Bacteria"/>
</dbReference>
<dbReference type="PANTHER" id="PTHR34583">
    <property type="entry name" value="ANTIPORTER SUBUNIT MNHC2-RELATED"/>
    <property type="match status" value="1"/>
</dbReference>
<dbReference type="Pfam" id="PF00420">
    <property type="entry name" value="Oxidored_q2"/>
    <property type="match status" value="1"/>
</dbReference>
<dbReference type="GO" id="GO:0005886">
    <property type="term" value="C:plasma membrane"/>
    <property type="evidence" value="ECO:0007669"/>
    <property type="project" value="UniProtKB-SubCell"/>
</dbReference>
<dbReference type="AlphaFoldDB" id="F3YYT3"/>
<evidence type="ECO:0000256" key="5">
    <source>
        <dbReference type="ARBA" id="ARBA00022989"/>
    </source>
</evidence>
<gene>
    <name evidence="8" type="ORF">Desaf_3632</name>
</gene>
<dbReference type="Proteomes" id="UP000007844">
    <property type="component" value="Chromosome"/>
</dbReference>
<dbReference type="KEGG" id="daf:Desaf_3632"/>
<evidence type="ECO:0000256" key="3">
    <source>
        <dbReference type="ARBA" id="ARBA00022475"/>
    </source>
</evidence>
<organism evidence="8 9">
    <name type="scientific">Desulfocurvibacter africanus subsp. africanus str. Walvis Bay</name>
    <dbReference type="NCBI Taxonomy" id="690850"/>
    <lineage>
        <taxon>Bacteria</taxon>
        <taxon>Pseudomonadati</taxon>
        <taxon>Thermodesulfobacteriota</taxon>
        <taxon>Desulfovibrionia</taxon>
        <taxon>Desulfovibrionales</taxon>
        <taxon>Desulfovibrionaceae</taxon>
        <taxon>Desulfocurvibacter</taxon>
    </lineage>
</organism>
<proteinExistence type="inferred from homology"/>
<feature type="transmembrane region" description="Helical" evidence="7">
    <location>
        <begin position="12"/>
        <end position="29"/>
    </location>
</feature>
<sequence>MDELLNQLADKFNYWAYFVIMMTGIYAMIAKRNIMKKLIGLGIFQTSIMLFYVAMGSKKGATIPILASGHAPISPADYINPLPHVLMLTAIVVSVATLGVALSLSQRIYRKHGTLEENEILDQIRRS</sequence>
<feature type="transmembrane region" description="Helical" evidence="7">
    <location>
        <begin position="85"/>
        <end position="104"/>
    </location>
</feature>
<dbReference type="Gene3D" id="1.10.287.3510">
    <property type="match status" value="1"/>
</dbReference>
<dbReference type="PANTHER" id="PTHR34583:SF2">
    <property type="entry name" value="ANTIPORTER SUBUNIT MNHC2-RELATED"/>
    <property type="match status" value="1"/>
</dbReference>
<feature type="transmembrane region" description="Helical" evidence="7">
    <location>
        <begin position="38"/>
        <end position="55"/>
    </location>
</feature>
<evidence type="ECO:0000256" key="2">
    <source>
        <dbReference type="ARBA" id="ARBA00010388"/>
    </source>
</evidence>
<dbReference type="EMBL" id="CP003221">
    <property type="protein sequence ID" value="EGJ51909.1"/>
    <property type="molecule type" value="Genomic_DNA"/>
</dbReference>
<dbReference type="HOGENOM" id="CLU_082058_2_0_7"/>
<accession>F3YYT3</accession>
<keyword evidence="6 7" id="KW-0472">Membrane</keyword>
<protein>
    <submittedName>
        <fullName evidence="8">NADH-ubiquinone oxidoreductase chain 4L</fullName>
    </submittedName>
</protein>
<evidence type="ECO:0000313" key="8">
    <source>
        <dbReference type="EMBL" id="EGJ51909.1"/>
    </source>
</evidence>
<evidence type="ECO:0000256" key="4">
    <source>
        <dbReference type="ARBA" id="ARBA00022692"/>
    </source>
</evidence>
<comment type="similarity">
    <text evidence="2">Belongs to the CPA3 antiporters (TC 2.A.63) subunit C family.</text>
</comment>
<dbReference type="STRING" id="690850.Desaf_3632"/>